<dbReference type="AlphaFoldDB" id="A0A2A5JI38"/>
<reference evidence="5 6" key="1">
    <citation type="submission" date="2017-07" db="EMBL/GenBank/DDBJ databases">
        <title>Draft sequence of Rhodococcus enclensis 23b-28.</title>
        <authorList>
            <person name="Besaury L."/>
            <person name="Sancelme M."/>
            <person name="Amato P."/>
            <person name="Lallement A."/>
            <person name="Delort A.-M."/>
        </authorList>
    </citation>
    <scope>NUCLEOTIDE SEQUENCE [LARGE SCALE GENOMIC DNA]</scope>
    <source>
        <strain evidence="5 6">23b-28</strain>
    </source>
</reference>
<dbReference type="EMBL" id="NOVD01000001">
    <property type="protein sequence ID" value="PCK29163.1"/>
    <property type="molecule type" value="Genomic_DNA"/>
</dbReference>
<protein>
    <submittedName>
        <fullName evidence="5">AsnC family transcriptional regulator</fullName>
    </submittedName>
</protein>
<dbReference type="Pfam" id="PF13404">
    <property type="entry name" value="HTH_AsnC-type"/>
    <property type="match status" value="2"/>
</dbReference>
<dbReference type="Proteomes" id="UP000230886">
    <property type="component" value="Unassembled WGS sequence"/>
</dbReference>
<keyword evidence="2" id="KW-0238">DNA-binding</keyword>
<proteinExistence type="predicted"/>
<dbReference type="InterPro" id="IPR036388">
    <property type="entry name" value="WH-like_DNA-bd_sf"/>
</dbReference>
<accession>A0A2A5JI38</accession>
<dbReference type="SMART" id="SM00344">
    <property type="entry name" value="HTH_ASNC"/>
    <property type="match status" value="1"/>
</dbReference>
<dbReference type="GO" id="GO:0043565">
    <property type="term" value="F:sequence-specific DNA binding"/>
    <property type="evidence" value="ECO:0007669"/>
    <property type="project" value="InterPro"/>
</dbReference>
<comment type="caution">
    <text evidence="5">The sequence shown here is derived from an EMBL/GenBank/DDBJ whole genome shotgun (WGS) entry which is preliminary data.</text>
</comment>
<keyword evidence="1" id="KW-0805">Transcription regulation</keyword>
<evidence type="ECO:0000256" key="1">
    <source>
        <dbReference type="ARBA" id="ARBA00023015"/>
    </source>
</evidence>
<dbReference type="PANTHER" id="PTHR30154:SF34">
    <property type="entry name" value="TRANSCRIPTIONAL REGULATOR AZLB"/>
    <property type="match status" value="1"/>
</dbReference>
<dbReference type="RefSeq" id="WP_099696833.1">
    <property type="nucleotide sequence ID" value="NZ_NOVD01000001.1"/>
</dbReference>
<gene>
    <name evidence="5" type="ORF">CHR55_01910</name>
</gene>
<dbReference type="SUPFAM" id="SSF46785">
    <property type="entry name" value="Winged helix' DNA-binding domain"/>
    <property type="match status" value="1"/>
</dbReference>
<dbReference type="InterPro" id="IPR011008">
    <property type="entry name" value="Dimeric_a/b-barrel"/>
</dbReference>
<evidence type="ECO:0000313" key="5">
    <source>
        <dbReference type="EMBL" id="PCK29163.1"/>
    </source>
</evidence>
<sequence>MKPESDAFVIAESDLEIINALQLNPRASWTQLSSVLDMDSTTIARRWRRLVSNGHSWVNAVAIGRTHIFGYLLIRTTQDSVADVGELLRQLSCAYLLARTEGEYEYFVGVVAADHKSLDALVCEHLAADPGILSIRSRVGVKVYRDGFSWEPGALGQAGRAQLATASTKGAAVPADPTEFRESDGALLEALGRDGRASYARLAAICGTNETAIRRHLAQLTASRQLIFRCDVSQQAVGSPFEVIFDVAVDGSTDELGNLVSSWPEIRLLVATTGTANMLISVWLSSLAQSLVVEDRLRRIGSVRILDRRVSLYPMKRFGQLLGPSGVAEGHVPVAIWGAGDVIR</sequence>
<evidence type="ECO:0000256" key="2">
    <source>
        <dbReference type="ARBA" id="ARBA00023125"/>
    </source>
</evidence>
<dbReference type="Gene3D" id="3.30.70.920">
    <property type="match status" value="1"/>
</dbReference>
<evidence type="ECO:0000259" key="4">
    <source>
        <dbReference type="Pfam" id="PF13404"/>
    </source>
</evidence>
<dbReference type="InterPro" id="IPR000485">
    <property type="entry name" value="AsnC-type_HTH_dom"/>
</dbReference>
<dbReference type="GO" id="GO:0043200">
    <property type="term" value="P:response to amino acid"/>
    <property type="evidence" value="ECO:0007669"/>
    <property type="project" value="TreeGrafter"/>
</dbReference>
<evidence type="ECO:0000313" key="6">
    <source>
        <dbReference type="Proteomes" id="UP000230886"/>
    </source>
</evidence>
<organism evidence="5 6">
    <name type="scientific">Rhodococcus qingshengii</name>
    <dbReference type="NCBI Taxonomy" id="334542"/>
    <lineage>
        <taxon>Bacteria</taxon>
        <taxon>Bacillati</taxon>
        <taxon>Actinomycetota</taxon>
        <taxon>Actinomycetes</taxon>
        <taxon>Mycobacteriales</taxon>
        <taxon>Nocardiaceae</taxon>
        <taxon>Rhodococcus</taxon>
        <taxon>Rhodococcus erythropolis group</taxon>
    </lineage>
</organism>
<feature type="domain" description="HTH asnC-type" evidence="4">
    <location>
        <begin position="184"/>
        <end position="220"/>
    </location>
</feature>
<dbReference type="InterPro" id="IPR036390">
    <property type="entry name" value="WH_DNA-bd_sf"/>
</dbReference>
<name>A0A2A5JI38_RHOSG</name>
<keyword evidence="3" id="KW-0804">Transcription</keyword>
<feature type="domain" description="HTH asnC-type" evidence="4">
    <location>
        <begin position="14"/>
        <end position="50"/>
    </location>
</feature>
<dbReference type="Gene3D" id="1.10.10.10">
    <property type="entry name" value="Winged helix-like DNA-binding domain superfamily/Winged helix DNA-binding domain"/>
    <property type="match status" value="2"/>
</dbReference>
<dbReference type="PANTHER" id="PTHR30154">
    <property type="entry name" value="LEUCINE-RESPONSIVE REGULATORY PROTEIN"/>
    <property type="match status" value="1"/>
</dbReference>
<evidence type="ECO:0000256" key="3">
    <source>
        <dbReference type="ARBA" id="ARBA00023163"/>
    </source>
</evidence>
<dbReference type="SUPFAM" id="SSF54909">
    <property type="entry name" value="Dimeric alpha+beta barrel"/>
    <property type="match status" value="1"/>
</dbReference>
<dbReference type="GO" id="GO:0005829">
    <property type="term" value="C:cytosol"/>
    <property type="evidence" value="ECO:0007669"/>
    <property type="project" value="TreeGrafter"/>
</dbReference>
<dbReference type="InterPro" id="IPR019888">
    <property type="entry name" value="Tscrpt_reg_AsnC-like"/>
</dbReference>